<dbReference type="PANTHER" id="PTHR44329">
    <property type="entry name" value="SERINE/THREONINE-PROTEIN KINASE TNNI3K-RELATED"/>
    <property type="match status" value="1"/>
</dbReference>
<dbReference type="GO" id="GO:0005524">
    <property type="term" value="F:ATP binding"/>
    <property type="evidence" value="ECO:0007669"/>
    <property type="project" value="UniProtKB-UniRule"/>
</dbReference>
<evidence type="ECO:0000256" key="4">
    <source>
        <dbReference type="PROSITE-ProRule" id="PRU10141"/>
    </source>
</evidence>
<feature type="binding site" evidence="4">
    <location>
        <position position="269"/>
    </location>
    <ligand>
        <name>ATP</name>
        <dbReference type="ChEBI" id="CHEBI:30616"/>
    </ligand>
</feature>
<dbReference type="Pfam" id="PF00397">
    <property type="entry name" value="WW"/>
    <property type="match status" value="1"/>
</dbReference>
<keyword evidence="3 4" id="KW-0067">ATP-binding</keyword>
<dbReference type="InterPro" id="IPR051681">
    <property type="entry name" value="Ser/Thr_Kinases-Pseudokinases"/>
</dbReference>
<dbReference type="PROSITE" id="PS00107">
    <property type="entry name" value="PROTEIN_KINASE_ATP"/>
    <property type="match status" value="1"/>
</dbReference>
<evidence type="ECO:0000259" key="7">
    <source>
        <dbReference type="PROSITE" id="PS50020"/>
    </source>
</evidence>
<dbReference type="PROSITE" id="PS00108">
    <property type="entry name" value="PROTEIN_KINASE_ST"/>
    <property type="match status" value="1"/>
</dbReference>
<evidence type="ECO:0000313" key="8">
    <source>
        <dbReference type="EMBL" id="KIM79383.1"/>
    </source>
</evidence>
<reference evidence="8 9" key="1">
    <citation type="submission" date="2014-04" db="EMBL/GenBank/DDBJ databases">
        <authorList>
            <consortium name="DOE Joint Genome Institute"/>
            <person name="Kuo A."/>
            <person name="Tarkka M."/>
            <person name="Buscot F."/>
            <person name="Kohler A."/>
            <person name="Nagy L.G."/>
            <person name="Floudas D."/>
            <person name="Copeland A."/>
            <person name="Barry K.W."/>
            <person name="Cichocki N."/>
            <person name="Veneault-Fourrey C."/>
            <person name="LaButti K."/>
            <person name="Lindquist E.A."/>
            <person name="Lipzen A."/>
            <person name="Lundell T."/>
            <person name="Morin E."/>
            <person name="Murat C."/>
            <person name="Sun H."/>
            <person name="Tunlid A."/>
            <person name="Henrissat B."/>
            <person name="Grigoriev I.V."/>
            <person name="Hibbett D.S."/>
            <person name="Martin F."/>
            <person name="Nordberg H.P."/>
            <person name="Cantor M.N."/>
            <person name="Hua S.X."/>
        </authorList>
    </citation>
    <scope>NUCLEOTIDE SEQUENCE [LARGE SCALE GENOMIC DNA]</scope>
    <source>
        <strain evidence="8 9">F 1598</strain>
    </source>
</reference>
<keyword evidence="9" id="KW-1185">Reference proteome</keyword>
<feature type="region of interest" description="Disordered" evidence="5">
    <location>
        <begin position="147"/>
        <end position="211"/>
    </location>
</feature>
<dbReference type="InterPro" id="IPR017441">
    <property type="entry name" value="Protein_kinase_ATP_BS"/>
</dbReference>
<dbReference type="SUPFAM" id="SSF51045">
    <property type="entry name" value="WW domain"/>
    <property type="match status" value="1"/>
</dbReference>
<dbReference type="STRING" id="765440.A0A0C3AZE9"/>
<name>A0A0C3AZE9_PILCF</name>
<dbReference type="PROSITE" id="PS50020">
    <property type="entry name" value="WW_DOMAIN_2"/>
    <property type="match status" value="1"/>
</dbReference>
<gene>
    <name evidence="8" type="ORF">PILCRDRAFT_566676</name>
</gene>
<feature type="domain" description="Protein kinase" evidence="6">
    <location>
        <begin position="232"/>
        <end position="507"/>
    </location>
</feature>
<evidence type="ECO:0008006" key="10">
    <source>
        <dbReference type="Google" id="ProtNLM"/>
    </source>
</evidence>
<evidence type="ECO:0000256" key="1">
    <source>
        <dbReference type="ARBA" id="ARBA00022527"/>
    </source>
</evidence>
<dbReference type="OrthoDB" id="5966500at2759"/>
<evidence type="ECO:0000259" key="6">
    <source>
        <dbReference type="PROSITE" id="PS50011"/>
    </source>
</evidence>
<feature type="domain" description="WW" evidence="7">
    <location>
        <begin position="71"/>
        <end position="107"/>
    </location>
</feature>
<dbReference type="HOGENOM" id="CLU_537598_0_0_1"/>
<evidence type="ECO:0000256" key="3">
    <source>
        <dbReference type="ARBA" id="ARBA00022840"/>
    </source>
</evidence>
<dbReference type="InterPro" id="IPR036020">
    <property type="entry name" value="WW_dom_sf"/>
</dbReference>
<keyword evidence="1" id="KW-0723">Serine/threonine-protein kinase</keyword>
<dbReference type="InterPro" id="IPR001202">
    <property type="entry name" value="WW_dom"/>
</dbReference>
<dbReference type="SMART" id="SM00456">
    <property type="entry name" value="WW"/>
    <property type="match status" value="1"/>
</dbReference>
<dbReference type="SMART" id="SM00220">
    <property type="entry name" value="S_TKc"/>
    <property type="match status" value="1"/>
</dbReference>
<evidence type="ECO:0000256" key="5">
    <source>
        <dbReference type="SAM" id="MobiDB-lite"/>
    </source>
</evidence>
<accession>A0A0C3AZE9</accession>
<dbReference type="GO" id="GO:0004674">
    <property type="term" value="F:protein serine/threonine kinase activity"/>
    <property type="evidence" value="ECO:0007669"/>
    <property type="project" value="UniProtKB-KW"/>
</dbReference>
<dbReference type="Gene3D" id="1.10.510.10">
    <property type="entry name" value="Transferase(Phosphotransferase) domain 1"/>
    <property type="match status" value="1"/>
</dbReference>
<protein>
    <recommendedName>
        <fullName evidence="10">Protein kinase domain-containing protein</fullName>
    </recommendedName>
</protein>
<dbReference type="InterPro" id="IPR000719">
    <property type="entry name" value="Prot_kinase_dom"/>
</dbReference>
<dbReference type="InterPro" id="IPR011009">
    <property type="entry name" value="Kinase-like_dom_sf"/>
</dbReference>
<feature type="compositionally biased region" description="Basic and acidic residues" evidence="5">
    <location>
        <begin position="159"/>
        <end position="170"/>
    </location>
</feature>
<keyword evidence="1" id="KW-0418">Kinase</keyword>
<keyword evidence="1" id="KW-0808">Transferase</keyword>
<organism evidence="8 9">
    <name type="scientific">Piloderma croceum (strain F 1598)</name>
    <dbReference type="NCBI Taxonomy" id="765440"/>
    <lineage>
        <taxon>Eukaryota</taxon>
        <taxon>Fungi</taxon>
        <taxon>Dikarya</taxon>
        <taxon>Basidiomycota</taxon>
        <taxon>Agaricomycotina</taxon>
        <taxon>Agaricomycetes</taxon>
        <taxon>Agaricomycetidae</taxon>
        <taxon>Atheliales</taxon>
        <taxon>Atheliaceae</taxon>
        <taxon>Piloderma</taxon>
    </lineage>
</organism>
<dbReference type="InterPro" id="IPR001245">
    <property type="entry name" value="Ser-Thr/Tyr_kinase_cat_dom"/>
</dbReference>
<dbReference type="AlphaFoldDB" id="A0A0C3AZE9"/>
<reference evidence="9" key="2">
    <citation type="submission" date="2015-01" db="EMBL/GenBank/DDBJ databases">
        <title>Evolutionary Origins and Diversification of the Mycorrhizal Mutualists.</title>
        <authorList>
            <consortium name="DOE Joint Genome Institute"/>
            <consortium name="Mycorrhizal Genomics Consortium"/>
            <person name="Kohler A."/>
            <person name="Kuo A."/>
            <person name="Nagy L.G."/>
            <person name="Floudas D."/>
            <person name="Copeland A."/>
            <person name="Barry K.W."/>
            <person name="Cichocki N."/>
            <person name="Veneault-Fourrey C."/>
            <person name="LaButti K."/>
            <person name="Lindquist E.A."/>
            <person name="Lipzen A."/>
            <person name="Lundell T."/>
            <person name="Morin E."/>
            <person name="Murat C."/>
            <person name="Riley R."/>
            <person name="Ohm R."/>
            <person name="Sun H."/>
            <person name="Tunlid A."/>
            <person name="Henrissat B."/>
            <person name="Grigoriev I.V."/>
            <person name="Hibbett D.S."/>
            <person name="Martin F."/>
        </authorList>
    </citation>
    <scope>NUCLEOTIDE SEQUENCE [LARGE SCALE GENOMIC DNA]</scope>
    <source>
        <strain evidence="9">F 1598</strain>
    </source>
</reference>
<sequence length="507" mass="57336">MMPSNSSRCCKLNPPHFSAVGTAIAFERELSSGNLAAAVLQPQPTTLYSYGLVFLEAALHRLTLTMSHRRLPLPDGWLQKTDPATKRTYYINTNARPPLSTWVHPYEGLRQQFSGHPNLQQVTNQPQPYTQLQKVEAPPNRVYHPHRAASANTYGGTSEHPEMRQREGRRQNTAPGDMRPRTEGHRRRAHHGNGQPIEGNSIFSQEPVRPTVEQLTADRSCLDITQYIQRGPEHQFSIGGGAGGDVYEGVYHRIDPVTQDEQSIKIVIKCLVGTHANKAKIEERLNREIAAWRDLKHPNVAELLGIAYRNRNLPPGLVSRYVLRHDFLAYIGRHPERKRGKAQEVASGVQYLHEHGVVHGDLKADNVLISDNHVAQISDFGIARILDVKGFTTLIQRNVRYTAPELMSISDQDVRPTLQSDIFSLGILFLQLFHADSDSKVWRLGGKPYNHILQDAKVLMSVHRGSRPIRANYRWMEDQYWNLIQQCWAGNPLDRPDIAAVVEALHM</sequence>
<keyword evidence="2 4" id="KW-0547">Nucleotide-binding</keyword>
<proteinExistence type="predicted"/>
<dbReference type="PROSITE" id="PS50011">
    <property type="entry name" value="PROTEIN_KINASE_DOM"/>
    <property type="match status" value="1"/>
</dbReference>
<dbReference type="CDD" id="cd00201">
    <property type="entry name" value="WW"/>
    <property type="match status" value="1"/>
</dbReference>
<dbReference type="Pfam" id="PF07714">
    <property type="entry name" value="PK_Tyr_Ser-Thr"/>
    <property type="match status" value="1"/>
</dbReference>
<dbReference type="EMBL" id="KN833010">
    <property type="protein sequence ID" value="KIM79383.1"/>
    <property type="molecule type" value="Genomic_DNA"/>
</dbReference>
<dbReference type="InterPro" id="IPR008271">
    <property type="entry name" value="Ser/Thr_kinase_AS"/>
</dbReference>
<evidence type="ECO:0000256" key="2">
    <source>
        <dbReference type="ARBA" id="ARBA00022741"/>
    </source>
</evidence>
<dbReference type="SUPFAM" id="SSF56112">
    <property type="entry name" value="Protein kinase-like (PK-like)"/>
    <property type="match status" value="1"/>
</dbReference>
<dbReference type="InParanoid" id="A0A0C3AZE9"/>
<dbReference type="Proteomes" id="UP000054166">
    <property type="component" value="Unassembled WGS sequence"/>
</dbReference>
<dbReference type="Gene3D" id="2.20.70.10">
    <property type="match status" value="1"/>
</dbReference>
<evidence type="ECO:0000313" key="9">
    <source>
        <dbReference type="Proteomes" id="UP000054166"/>
    </source>
</evidence>